<gene>
    <name evidence="1" type="ORF">EJD97_000311</name>
</gene>
<evidence type="ECO:0000313" key="1">
    <source>
        <dbReference type="EMBL" id="TMX05236.1"/>
    </source>
</evidence>
<accession>A0A6N2CF71</accession>
<protein>
    <submittedName>
        <fullName evidence="1">Uncharacterized protein</fullName>
    </submittedName>
</protein>
<sequence length="212" mass="24616">MTMGSVSHIDEAKKDLVKDVHRLARLGVRFEDSPNGVFMFYHNSYLLRGDGVLSYQGRLCVPKEDELMNQILGEAYGPRYSFHPGTTKMYHDLTESQKSYADHRRRDLKFEEGDKVYLKISPMKGVVRFGKKGKLSPRYFFHVSMLKKCIGDPKSILTIEGLGVKYNISYEEVPVEILFRQVKKLWKKEVASLKVLWKNHLVEGTTWRPRLT</sequence>
<dbReference type="PANTHER" id="PTHR46148">
    <property type="entry name" value="CHROMO DOMAIN-CONTAINING PROTEIN"/>
    <property type="match status" value="1"/>
</dbReference>
<dbReference type="PANTHER" id="PTHR46148:SF56">
    <property type="entry name" value="RETROTRANSPOSON PROTEIN"/>
    <property type="match status" value="1"/>
</dbReference>
<name>A0A6N2CF71_SOLCI</name>
<dbReference type="EMBL" id="RXGB01000102">
    <property type="protein sequence ID" value="TMX05236.1"/>
    <property type="molecule type" value="Genomic_DNA"/>
</dbReference>
<proteinExistence type="predicted"/>
<comment type="caution">
    <text evidence="1">The sequence shown here is derived from an EMBL/GenBank/DDBJ whole genome shotgun (WGS) entry which is preliminary data.</text>
</comment>
<reference evidence="1" key="1">
    <citation type="submission" date="2019-05" db="EMBL/GenBank/DDBJ databases">
        <title>The de novo reference genome and transcriptome assemblies of the wild tomato species Solanum chilense.</title>
        <authorList>
            <person name="Stam R."/>
            <person name="Nosenko T."/>
            <person name="Hoerger A.C."/>
            <person name="Stephan W."/>
            <person name="Seidel M.A."/>
            <person name="Kuhn J.M.M."/>
            <person name="Haberer G."/>
            <person name="Tellier A."/>
        </authorList>
    </citation>
    <scope>NUCLEOTIDE SEQUENCE</scope>
    <source>
        <tissue evidence="1">Mature leaves</tissue>
    </source>
</reference>
<dbReference type="AlphaFoldDB" id="A0A6N2CF71"/>
<organism evidence="1">
    <name type="scientific">Solanum chilense</name>
    <name type="common">Tomato</name>
    <name type="synonym">Lycopersicon chilense</name>
    <dbReference type="NCBI Taxonomy" id="4083"/>
    <lineage>
        <taxon>Eukaryota</taxon>
        <taxon>Viridiplantae</taxon>
        <taxon>Streptophyta</taxon>
        <taxon>Embryophyta</taxon>
        <taxon>Tracheophyta</taxon>
        <taxon>Spermatophyta</taxon>
        <taxon>Magnoliopsida</taxon>
        <taxon>eudicotyledons</taxon>
        <taxon>Gunneridae</taxon>
        <taxon>Pentapetalae</taxon>
        <taxon>asterids</taxon>
        <taxon>lamiids</taxon>
        <taxon>Solanales</taxon>
        <taxon>Solanaceae</taxon>
        <taxon>Solanoideae</taxon>
        <taxon>Solaneae</taxon>
        <taxon>Solanum</taxon>
        <taxon>Solanum subgen. Lycopersicon</taxon>
    </lineage>
</organism>